<dbReference type="Gramene" id="TraesCS1B03G0030200.1">
    <property type="protein sequence ID" value="TraesCS1B03G0030200.1.CDS"/>
    <property type="gene ID" value="TraesCS1B03G0030200"/>
</dbReference>
<dbReference type="InterPro" id="IPR032675">
    <property type="entry name" value="LRR_dom_sf"/>
</dbReference>
<feature type="domain" description="Disease resistance N-terminal" evidence="9">
    <location>
        <begin position="14"/>
        <end position="100"/>
    </location>
</feature>
<reference evidence="13" key="1">
    <citation type="submission" date="2018-08" db="EMBL/GenBank/DDBJ databases">
        <authorList>
            <person name="Rossello M."/>
        </authorList>
    </citation>
    <scope>NUCLEOTIDE SEQUENCE [LARGE SCALE GENOMIC DNA]</scope>
    <source>
        <strain evidence="13">cv. Chinese Spring</strain>
    </source>
</reference>
<feature type="domain" description="Disease resistance protein winged helix" evidence="11">
    <location>
        <begin position="430"/>
        <end position="505"/>
    </location>
</feature>
<dbReference type="SUPFAM" id="SSF52047">
    <property type="entry name" value="RNI-like"/>
    <property type="match status" value="2"/>
</dbReference>
<dbReference type="Pfam" id="PF00931">
    <property type="entry name" value="NB-ARC"/>
    <property type="match status" value="1"/>
</dbReference>
<evidence type="ECO:0000259" key="10">
    <source>
        <dbReference type="Pfam" id="PF23247"/>
    </source>
</evidence>
<dbReference type="SUPFAM" id="SSF52058">
    <property type="entry name" value="L domain-like"/>
    <property type="match status" value="1"/>
</dbReference>
<evidence type="ECO:0000259" key="8">
    <source>
        <dbReference type="Pfam" id="PF00931"/>
    </source>
</evidence>
<proteinExistence type="inferred from homology"/>
<evidence type="ECO:0000256" key="6">
    <source>
        <dbReference type="ARBA" id="ARBA00022840"/>
    </source>
</evidence>
<dbReference type="Gene3D" id="1.10.10.10">
    <property type="entry name" value="Winged helix-like DNA-binding domain superfamily/Winged helix DNA-binding domain"/>
    <property type="match status" value="1"/>
</dbReference>
<dbReference type="Pfam" id="PF23598">
    <property type="entry name" value="LRR_14"/>
    <property type="match status" value="1"/>
</dbReference>
<evidence type="ECO:0000259" key="11">
    <source>
        <dbReference type="Pfam" id="PF23559"/>
    </source>
</evidence>
<dbReference type="GO" id="GO:0005524">
    <property type="term" value="F:ATP binding"/>
    <property type="evidence" value="ECO:0007669"/>
    <property type="project" value="UniProtKB-KW"/>
</dbReference>
<reference evidence="13" key="2">
    <citation type="submission" date="2018-10" db="UniProtKB">
        <authorList>
            <consortium name="EnsemblPlants"/>
        </authorList>
    </citation>
    <scope>IDENTIFICATION</scope>
</reference>
<dbReference type="FunFam" id="3.40.50.300:FF:001091">
    <property type="entry name" value="Probable disease resistance protein At1g61300"/>
    <property type="match status" value="1"/>
</dbReference>
<evidence type="ECO:0000259" key="12">
    <source>
        <dbReference type="Pfam" id="PF23598"/>
    </source>
</evidence>
<keyword evidence="5" id="KW-0611">Plant defense</keyword>
<dbReference type="InterPro" id="IPR002182">
    <property type="entry name" value="NB-ARC"/>
</dbReference>
<keyword evidence="6" id="KW-0067">ATP-binding</keyword>
<dbReference type="Pfam" id="PF23247">
    <property type="entry name" value="LRR_RPS2"/>
    <property type="match status" value="1"/>
</dbReference>
<dbReference type="GO" id="GO:0009626">
    <property type="term" value="P:plant-type hypersensitive response"/>
    <property type="evidence" value="ECO:0007669"/>
    <property type="project" value="UniProtKB-ARBA"/>
</dbReference>
<gene>
    <name evidence="13" type="primary">LOC123083763</name>
</gene>
<evidence type="ECO:0000256" key="7">
    <source>
        <dbReference type="ARBA" id="ARBA00023054"/>
    </source>
</evidence>
<dbReference type="GO" id="GO:0002758">
    <property type="term" value="P:innate immune response-activating signaling pathway"/>
    <property type="evidence" value="ECO:0007669"/>
    <property type="project" value="UniProtKB-ARBA"/>
</dbReference>
<dbReference type="STRING" id="4565.A0A3B5YRD0"/>
<feature type="domain" description="NB-ARC" evidence="8">
    <location>
        <begin position="182"/>
        <end position="325"/>
    </location>
</feature>
<dbReference type="RefSeq" id="XP_044361636.1">
    <property type="nucleotide sequence ID" value="XM_044505701.1"/>
</dbReference>
<keyword evidence="3" id="KW-0677">Repeat</keyword>
<dbReference type="Pfam" id="PF23559">
    <property type="entry name" value="WHD_DRP"/>
    <property type="match status" value="1"/>
</dbReference>
<evidence type="ECO:0000256" key="3">
    <source>
        <dbReference type="ARBA" id="ARBA00022737"/>
    </source>
</evidence>
<keyword evidence="2" id="KW-0433">Leucine-rich repeat</keyword>
<dbReference type="Gramene" id="TraesKAR1B01G0008270.1">
    <property type="protein sequence ID" value="cds.TraesKAR1B01G0008270.1"/>
    <property type="gene ID" value="TraesKAR1B01G0008270"/>
</dbReference>
<dbReference type="EnsemblPlants" id="TraesCS1B02G014800.1">
    <property type="protein sequence ID" value="TraesCS1B02G014800.1"/>
    <property type="gene ID" value="TraesCS1B02G014800"/>
</dbReference>
<evidence type="ECO:0000256" key="4">
    <source>
        <dbReference type="ARBA" id="ARBA00022741"/>
    </source>
</evidence>
<feature type="domain" description="Disease resistance protein At4g27190-like leucine-rich repeats" evidence="10">
    <location>
        <begin position="1060"/>
        <end position="1160"/>
    </location>
</feature>
<dbReference type="GeneID" id="123083763"/>
<evidence type="ECO:0008006" key="15">
    <source>
        <dbReference type="Google" id="ProtNLM"/>
    </source>
</evidence>
<sequence>MAEVVAAMAIRPLVSLLMSKASSSLLDQYKVMEGMEEQHKILKRKLPAILDVITDAEEQATAHREGAKAWLQELKTVAYEANEVFDEFKYEALRREARKKGHYNKLGFDVIKLFPTHNRVAFRYKMGLKLCLILQAVEVLIAEMQVFGFKYQPQPPVSMEWRQTDYVITDPQEIASRSRDKDKKNIVATLLGQANNADLAVVPIVGMGGLGKTTLAQLIYNEPRIQKHFELLLWVCVSDVFDVNSLAKSIVEASPKKNDDTNKPQLERLQKLVSGQRYLLVLDDVWNREVHKWERLKDHLKHGAMGSAVLTTTRDKGVAEIMGADTHILGRLDDRFLKEIIEAGAFSSRKKKPVELAKMVDQIVNRCRGSPLAASALGSVLRTKATVKEWKAIASRSSICTEETGILPILKLSYNDLPSHMKQCFAFCAVFPKDYKIDVGKLIQLWIANGFIPQHKEDSLEIIGQLIFDELASRSFFLDIEKSKEDWGYYSRNSCKIHDLMHDIAMSVMEKECVAATMELSEIEWLGDTARHLFLSCKGTEGILNDSLEKRSPAIQTLICDSPMQSSLKHLSKYSSLHALELCMWTESFPLKPKYLHHLRYLDLSWSYIKSLPEDISILYNLQMLDLSYCSYLDRLPRQMKYMTSLCHLYTHGCPELKSMPPELGKLKKLQTLTCFVAAVTGLDCSDVGELQHLNLGGQLDLCQIENVIAAEEKVENLGNKKDLRELTLRWNSVCDSKVLDNFKPRGGLQVLKIYSYGGECMGMLQNMVEIHLVGCQRLQVLFRSSTIFTFPKLKVLTLEHLLGFERWWQIDERQEEQTIFPVLEKLFISHCGKLVALCEAPLLQRPCGEGGYKLVRSAFPALKVLELEDLESFKRWDEVEETQGEQILFPQLEELSIEKCPKLTALPEAPLLQEACSEGGYRLIHSAFPSLKVLKMIDLERFQRWGAATEGEQILFPQLEELFVLRCPEVIGLPEAPNLSVLHIIDGKQEIFHCVHSYLSSLTNLTLKLEYTEKTSEAECTSIVPVDNKEKWNQKSPLTVVELGCCNSFFGPGALEPWDYFVHLKKLEIDRCDVLVHWPEKVLQSLVSLRTLVITNCENLTGYAQAPLDPLASERSQHLRGLESLQLKWCESVVEMITGPASLKSMEIRSCPKLEYIFGKQQGMAELVEGSTSSEAIVPTAVSELSSSPMNHFYPCLEDLHLVGCGSLPAVLNLPPSLNTLQIADCSSIQVLSCQLGGLQKPQLTTSISRSPIMPEPLAAAATAIVHLLPPHLEVLGIQDCAGMLGGTLCLPAPLKALTIIGNSGLTSLECLSGEHPPSLEVLGLQRCSTLASLPNEPHVYSSLRFLKITGCPAIKKLPRCLQQELGSIKYKQLDAQHEVMALKPKTWKQMPRLVRERRNAATEAKERQRSTRQE</sequence>
<dbReference type="OrthoDB" id="653625at2759"/>
<evidence type="ECO:0000256" key="1">
    <source>
        <dbReference type="ARBA" id="ARBA00008894"/>
    </source>
</evidence>
<protein>
    <recommendedName>
        <fullName evidence="15">Powdery mildew resistance protein</fullName>
    </recommendedName>
</protein>
<evidence type="ECO:0000313" key="14">
    <source>
        <dbReference type="Proteomes" id="UP000019116"/>
    </source>
</evidence>
<dbReference type="Gene3D" id="1.20.5.4130">
    <property type="match status" value="1"/>
</dbReference>
<dbReference type="Gene3D" id="3.40.50.300">
    <property type="entry name" value="P-loop containing nucleotide triphosphate hydrolases"/>
    <property type="match status" value="1"/>
</dbReference>
<dbReference type="FunFam" id="1.10.10.10:FF:000322">
    <property type="entry name" value="Probable disease resistance protein At1g63360"/>
    <property type="match status" value="1"/>
</dbReference>
<dbReference type="PANTHER" id="PTHR36766:SF55">
    <property type="entry name" value="OS11G0492900 PROTEIN"/>
    <property type="match status" value="1"/>
</dbReference>
<dbReference type="InterPro" id="IPR036388">
    <property type="entry name" value="WH-like_DNA-bd_sf"/>
</dbReference>
<keyword evidence="14" id="KW-1185">Reference proteome</keyword>
<dbReference type="PRINTS" id="PR00364">
    <property type="entry name" value="DISEASERSIST"/>
</dbReference>
<dbReference type="Proteomes" id="UP000019116">
    <property type="component" value="Chromosome 1B"/>
</dbReference>
<dbReference type="InterPro" id="IPR058922">
    <property type="entry name" value="WHD_DRP"/>
</dbReference>
<dbReference type="Gene3D" id="3.80.10.10">
    <property type="entry name" value="Ribonuclease Inhibitor"/>
    <property type="match status" value="3"/>
</dbReference>
<dbReference type="InterPro" id="IPR042197">
    <property type="entry name" value="Apaf_helical"/>
</dbReference>
<dbReference type="SUPFAM" id="SSF52540">
    <property type="entry name" value="P-loop containing nucleoside triphosphate hydrolases"/>
    <property type="match status" value="1"/>
</dbReference>
<dbReference type="GO" id="GO:0043531">
    <property type="term" value="F:ADP binding"/>
    <property type="evidence" value="ECO:0007669"/>
    <property type="project" value="InterPro"/>
</dbReference>
<keyword evidence="7" id="KW-0175">Coiled coil</keyword>
<dbReference type="Gene3D" id="1.10.8.430">
    <property type="entry name" value="Helical domain of apoptotic protease-activating factors"/>
    <property type="match status" value="1"/>
</dbReference>
<organism evidence="13">
    <name type="scientific">Triticum aestivum</name>
    <name type="common">Wheat</name>
    <dbReference type="NCBI Taxonomy" id="4565"/>
    <lineage>
        <taxon>Eukaryota</taxon>
        <taxon>Viridiplantae</taxon>
        <taxon>Streptophyta</taxon>
        <taxon>Embryophyta</taxon>
        <taxon>Tracheophyta</taxon>
        <taxon>Spermatophyta</taxon>
        <taxon>Magnoliopsida</taxon>
        <taxon>Liliopsida</taxon>
        <taxon>Poales</taxon>
        <taxon>Poaceae</taxon>
        <taxon>BOP clade</taxon>
        <taxon>Pooideae</taxon>
        <taxon>Triticodae</taxon>
        <taxon>Triticeae</taxon>
        <taxon>Triticinae</taxon>
        <taxon>Triticum</taxon>
    </lineage>
</organism>
<evidence type="ECO:0000256" key="2">
    <source>
        <dbReference type="ARBA" id="ARBA00022614"/>
    </source>
</evidence>
<feature type="domain" description="Disease resistance R13L4/SHOC-2-like LRR" evidence="12">
    <location>
        <begin position="563"/>
        <end position="832"/>
    </location>
</feature>
<dbReference type="Gramene" id="TraesCS1B02G014800.1">
    <property type="protein sequence ID" value="TraesCS1B02G014800.1"/>
    <property type="gene ID" value="TraesCS1B02G014800"/>
</dbReference>
<dbReference type="PANTHER" id="PTHR36766">
    <property type="entry name" value="PLANT BROAD-SPECTRUM MILDEW RESISTANCE PROTEIN RPW8"/>
    <property type="match status" value="1"/>
</dbReference>
<keyword evidence="4" id="KW-0547">Nucleotide-binding</keyword>
<dbReference type="InterPro" id="IPR027417">
    <property type="entry name" value="P-loop_NTPase"/>
</dbReference>
<evidence type="ECO:0000259" key="9">
    <source>
        <dbReference type="Pfam" id="PF18052"/>
    </source>
</evidence>
<evidence type="ECO:0000256" key="5">
    <source>
        <dbReference type="ARBA" id="ARBA00022821"/>
    </source>
</evidence>
<dbReference type="InterPro" id="IPR055414">
    <property type="entry name" value="LRR_R13L4/SHOC2-like"/>
</dbReference>
<dbReference type="InterPro" id="IPR041118">
    <property type="entry name" value="Rx_N"/>
</dbReference>
<dbReference type="Pfam" id="PF18052">
    <property type="entry name" value="Rx_N"/>
    <property type="match status" value="1"/>
</dbReference>
<dbReference type="GO" id="GO:0042742">
    <property type="term" value="P:defense response to bacterium"/>
    <property type="evidence" value="ECO:0007669"/>
    <property type="project" value="UniProtKB-ARBA"/>
</dbReference>
<comment type="similarity">
    <text evidence="1">Belongs to the disease resistance NB-LRR family.</text>
</comment>
<dbReference type="InterPro" id="IPR057135">
    <property type="entry name" value="At4g27190-like_LRR"/>
</dbReference>
<name>A0A3B5YRD0_WHEAT</name>
<dbReference type="SMR" id="A0A3B5YRD0"/>
<evidence type="ECO:0000313" key="13">
    <source>
        <dbReference type="EnsemblPlants" id="TraesCS1B02G014800.1"/>
    </source>
</evidence>
<accession>A0A3B5YRD0</accession>